<evidence type="ECO:0000313" key="13">
    <source>
        <dbReference type="EMBL" id="QDX94963.1"/>
    </source>
</evidence>
<evidence type="ECO:0000256" key="9">
    <source>
        <dbReference type="ARBA" id="ARBA00023049"/>
    </source>
</evidence>
<dbReference type="Pfam" id="PF02163">
    <property type="entry name" value="Peptidase_M50"/>
    <property type="match status" value="1"/>
</dbReference>
<dbReference type="InterPro" id="IPR036034">
    <property type="entry name" value="PDZ_sf"/>
</dbReference>
<gene>
    <name evidence="13" type="primary">rseP</name>
    <name evidence="13" type="ORF">EEL30_23345</name>
</gene>
<evidence type="ECO:0000259" key="12">
    <source>
        <dbReference type="PROSITE" id="PS50106"/>
    </source>
</evidence>
<evidence type="ECO:0000313" key="14">
    <source>
        <dbReference type="Proteomes" id="UP000319432"/>
    </source>
</evidence>
<feature type="transmembrane region" description="Helical" evidence="11">
    <location>
        <begin position="176"/>
        <end position="201"/>
    </location>
</feature>
<evidence type="ECO:0000256" key="11">
    <source>
        <dbReference type="RuleBase" id="RU362031"/>
    </source>
</evidence>
<sequence length="419" mass="46023">MQMPPVQIGFGSVIAFVVIFGLLVFFHEMGHFLLAKRAGILCREFALGMGPKIYRFKKGETEYTLRLLPIGGMVRMAGEDPELEVLQPHMEVGVLFNKANQISHVYVTPKDIPDHATIGNVVRFDLEHDLMMTLDVQGEAKTFAVDPKTMLVIEGKEVQIAPFNRQFRGKTLWQRFLAIFAGPAANFILAFAVFVAGALFFGAPTKDAVLGQVVPDGPAYQAGLKQGDRILSVDGTPINEWNQFVGVINSSPNKKLEVKINRGGQDMVVPVQVNEQGKIMVGAGVKKEVGTALKHGYDQTIFWTKTIFTNLAQLFTGHVSVKDLSGPAGIFTMTSQMAQNGLAALFTWTALLSINLGIFNLLPIPALDGGRLVFIAIEALRGKPIDPNKEGMVHFVGFALLMMLILVVTWNDIQRLFLQ</sequence>
<dbReference type="SUPFAM" id="SSF50156">
    <property type="entry name" value="PDZ domain-like"/>
    <property type="match status" value="1"/>
</dbReference>
<dbReference type="PROSITE" id="PS50106">
    <property type="entry name" value="PDZ"/>
    <property type="match status" value="1"/>
</dbReference>
<comment type="similarity">
    <text evidence="3 11">Belongs to the peptidase M50B family.</text>
</comment>
<proteinExistence type="inferred from homology"/>
<feature type="domain" description="PDZ" evidence="12">
    <location>
        <begin position="197"/>
        <end position="238"/>
    </location>
</feature>
<evidence type="ECO:0000256" key="6">
    <source>
        <dbReference type="ARBA" id="ARBA00022801"/>
    </source>
</evidence>
<keyword evidence="5 11" id="KW-0812">Transmembrane</keyword>
<dbReference type="InterPro" id="IPR004387">
    <property type="entry name" value="Pept_M50_Zn"/>
</dbReference>
<name>A0A518VD90_BRELA</name>
<evidence type="ECO:0000256" key="7">
    <source>
        <dbReference type="ARBA" id="ARBA00022833"/>
    </source>
</evidence>
<dbReference type="InterPro" id="IPR008915">
    <property type="entry name" value="Peptidase_M50"/>
</dbReference>
<evidence type="ECO:0000256" key="5">
    <source>
        <dbReference type="ARBA" id="ARBA00022692"/>
    </source>
</evidence>
<dbReference type="NCBIfam" id="TIGR00054">
    <property type="entry name" value="RIP metalloprotease RseP"/>
    <property type="match status" value="1"/>
</dbReference>
<protein>
    <recommendedName>
        <fullName evidence="11">Zinc metalloprotease</fullName>
        <ecNumber evidence="11">3.4.24.-</ecNumber>
    </recommendedName>
</protein>
<evidence type="ECO:0000256" key="3">
    <source>
        <dbReference type="ARBA" id="ARBA00007931"/>
    </source>
</evidence>
<dbReference type="InterPro" id="IPR041489">
    <property type="entry name" value="PDZ_6"/>
</dbReference>
<dbReference type="GO" id="GO:0006508">
    <property type="term" value="P:proteolysis"/>
    <property type="evidence" value="ECO:0007669"/>
    <property type="project" value="UniProtKB-KW"/>
</dbReference>
<dbReference type="GO" id="GO:0004222">
    <property type="term" value="F:metalloendopeptidase activity"/>
    <property type="evidence" value="ECO:0007669"/>
    <property type="project" value="InterPro"/>
</dbReference>
<comment type="cofactor">
    <cofactor evidence="1 11">
        <name>Zn(2+)</name>
        <dbReference type="ChEBI" id="CHEBI:29105"/>
    </cofactor>
</comment>
<dbReference type="PANTHER" id="PTHR42837:SF2">
    <property type="entry name" value="MEMBRANE METALLOPROTEASE ARASP2, CHLOROPLASTIC-RELATED"/>
    <property type="match status" value="1"/>
</dbReference>
<dbReference type="GO" id="GO:0016020">
    <property type="term" value="C:membrane"/>
    <property type="evidence" value="ECO:0007669"/>
    <property type="project" value="UniProtKB-SubCell"/>
</dbReference>
<reference evidence="13 14" key="1">
    <citation type="submission" date="2018-11" db="EMBL/GenBank/DDBJ databases">
        <title>Phylogenetic determinants of toxin gene distribution in genomes of Brevibacillus laterosporus.</title>
        <authorList>
            <person name="Glare T.R."/>
            <person name="Durrant A."/>
            <person name="Berry C."/>
            <person name="Palma L."/>
            <person name="Ormskirk M."/>
            <person name="Cox M.O."/>
        </authorList>
    </citation>
    <scope>NUCLEOTIDE SEQUENCE [LARGE SCALE GENOMIC DNA]</scope>
    <source>
        <strain evidence="13 14">1821L</strain>
    </source>
</reference>
<dbReference type="Pfam" id="PF17820">
    <property type="entry name" value="PDZ_6"/>
    <property type="match status" value="1"/>
</dbReference>
<organism evidence="13 14">
    <name type="scientific">Brevibacillus laterosporus</name>
    <name type="common">Bacillus laterosporus</name>
    <dbReference type="NCBI Taxonomy" id="1465"/>
    <lineage>
        <taxon>Bacteria</taxon>
        <taxon>Bacillati</taxon>
        <taxon>Bacillota</taxon>
        <taxon>Bacilli</taxon>
        <taxon>Bacillales</taxon>
        <taxon>Paenibacillaceae</taxon>
        <taxon>Brevibacillus</taxon>
    </lineage>
</organism>
<keyword evidence="4 13" id="KW-0645">Protease</keyword>
<dbReference type="EC" id="3.4.24.-" evidence="11"/>
<dbReference type="SMART" id="SM00228">
    <property type="entry name" value="PDZ"/>
    <property type="match status" value="1"/>
</dbReference>
<dbReference type="CDD" id="cd23081">
    <property type="entry name" value="cpPDZ_EcRseP-like"/>
    <property type="match status" value="1"/>
</dbReference>
<dbReference type="InterPro" id="IPR001478">
    <property type="entry name" value="PDZ"/>
</dbReference>
<feature type="transmembrane region" description="Helical" evidence="11">
    <location>
        <begin position="391"/>
        <end position="410"/>
    </location>
</feature>
<dbReference type="EMBL" id="CP033464">
    <property type="protein sequence ID" value="QDX94963.1"/>
    <property type="molecule type" value="Genomic_DNA"/>
</dbReference>
<keyword evidence="6 11" id="KW-0378">Hydrolase</keyword>
<keyword evidence="7 11" id="KW-0862">Zinc</keyword>
<dbReference type="CDD" id="cd06163">
    <property type="entry name" value="S2P-M50_PDZ_RseP-like"/>
    <property type="match status" value="1"/>
</dbReference>
<evidence type="ECO:0000256" key="1">
    <source>
        <dbReference type="ARBA" id="ARBA00001947"/>
    </source>
</evidence>
<accession>A0A518VD90</accession>
<evidence type="ECO:0000256" key="10">
    <source>
        <dbReference type="ARBA" id="ARBA00023136"/>
    </source>
</evidence>
<keyword evidence="9 11" id="KW-0482">Metalloprotease</keyword>
<keyword evidence="10 11" id="KW-0472">Membrane</keyword>
<dbReference type="OrthoDB" id="9782003at2"/>
<evidence type="ECO:0000256" key="8">
    <source>
        <dbReference type="ARBA" id="ARBA00022989"/>
    </source>
</evidence>
<dbReference type="PANTHER" id="PTHR42837">
    <property type="entry name" value="REGULATOR OF SIGMA-E PROTEASE RSEP"/>
    <property type="match status" value="1"/>
</dbReference>
<comment type="subcellular location">
    <subcellularLocation>
        <location evidence="2">Membrane</location>
        <topology evidence="2">Multi-pass membrane protein</topology>
    </subcellularLocation>
</comment>
<keyword evidence="11" id="KW-0479">Metal-binding</keyword>
<keyword evidence="8 11" id="KW-1133">Transmembrane helix</keyword>
<evidence type="ECO:0000256" key="4">
    <source>
        <dbReference type="ARBA" id="ARBA00022670"/>
    </source>
</evidence>
<dbReference type="AlphaFoldDB" id="A0A518VD90"/>
<evidence type="ECO:0000256" key="2">
    <source>
        <dbReference type="ARBA" id="ARBA00004141"/>
    </source>
</evidence>
<dbReference type="GO" id="GO:0046872">
    <property type="term" value="F:metal ion binding"/>
    <property type="evidence" value="ECO:0007669"/>
    <property type="project" value="UniProtKB-KW"/>
</dbReference>
<feature type="transmembrane region" description="Helical" evidence="11">
    <location>
        <begin position="342"/>
        <end position="362"/>
    </location>
</feature>
<dbReference type="Proteomes" id="UP000319432">
    <property type="component" value="Chromosome"/>
</dbReference>
<dbReference type="Gene3D" id="2.30.42.10">
    <property type="match status" value="1"/>
</dbReference>
<keyword evidence="14" id="KW-1185">Reference proteome</keyword>
<feature type="transmembrane region" description="Helical" evidence="11">
    <location>
        <begin position="6"/>
        <end position="26"/>
    </location>
</feature>